<reference evidence="2" key="1">
    <citation type="submission" date="2020-11" db="EMBL/GenBank/DDBJ databases">
        <authorList>
            <consortium name="DOE Joint Genome Institute"/>
            <person name="Ahrendt S."/>
            <person name="Riley R."/>
            <person name="Andreopoulos W."/>
            <person name="Labutti K."/>
            <person name="Pangilinan J."/>
            <person name="Ruiz-Duenas F.J."/>
            <person name="Barrasa J.M."/>
            <person name="Sanchez-Garcia M."/>
            <person name="Camarero S."/>
            <person name="Miyauchi S."/>
            <person name="Serrano A."/>
            <person name="Linde D."/>
            <person name="Babiker R."/>
            <person name="Drula E."/>
            <person name="Ayuso-Fernandez I."/>
            <person name="Pacheco R."/>
            <person name="Padilla G."/>
            <person name="Ferreira P."/>
            <person name="Barriuso J."/>
            <person name="Kellner H."/>
            <person name="Castanera R."/>
            <person name="Alfaro M."/>
            <person name="Ramirez L."/>
            <person name="Pisabarro A.G."/>
            <person name="Kuo A."/>
            <person name="Tritt A."/>
            <person name="Lipzen A."/>
            <person name="He G."/>
            <person name="Yan M."/>
            <person name="Ng V."/>
            <person name="Cullen D."/>
            <person name="Martin F."/>
            <person name="Rosso M.-N."/>
            <person name="Henrissat B."/>
            <person name="Hibbett D."/>
            <person name="Martinez A.T."/>
            <person name="Grigoriev I.V."/>
        </authorList>
    </citation>
    <scope>NUCLEOTIDE SEQUENCE</scope>
    <source>
        <strain evidence="2">CBS 247.69</strain>
    </source>
</reference>
<feature type="compositionally biased region" description="Pro residues" evidence="1">
    <location>
        <begin position="128"/>
        <end position="139"/>
    </location>
</feature>
<feature type="compositionally biased region" description="Low complexity" evidence="1">
    <location>
        <begin position="14"/>
        <end position="39"/>
    </location>
</feature>
<protein>
    <submittedName>
        <fullName evidence="2">Uncharacterized protein</fullName>
    </submittedName>
</protein>
<dbReference type="EMBL" id="MU150571">
    <property type="protein sequence ID" value="KAF9455652.1"/>
    <property type="molecule type" value="Genomic_DNA"/>
</dbReference>
<feature type="region of interest" description="Disordered" evidence="1">
    <location>
        <begin position="234"/>
        <end position="255"/>
    </location>
</feature>
<feature type="compositionally biased region" description="Low complexity" evidence="1">
    <location>
        <begin position="102"/>
        <end position="127"/>
    </location>
</feature>
<sequence length="311" mass="32921">MPLPPPSTPPPPTTMTTNATPSTQQPTTATFNTTPTVNTTPPPPPSTPPSPSTPPPPTTTTTNVTPSTQQPRRPTTTTFNTMPTVSATPPPPPPPPPPLPTLRPTAGTPPAATTTTTTTTSTNAMPPARQPQPLPPQQPTAPDHRPTIDDHCLIPLISPTMTAPPSSAPRHHHDCPHPSTTVPVVTTNKSPHPQQPCHDSHSISTNNGHLCPYHPPQQVPQCRAPLHDNFLPVTATSPHQRTTPGNDYRPTLDDHSPIVPTSLRPLSIYGLLHPMVTPPLPLPPIPSINPTDSPPTHFGTSNSWSNVACGR</sequence>
<feature type="region of interest" description="Disordered" evidence="1">
    <location>
        <begin position="1"/>
        <end position="145"/>
    </location>
</feature>
<organism evidence="2 3">
    <name type="scientific">Collybia nuda</name>
    <dbReference type="NCBI Taxonomy" id="64659"/>
    <lineage>
        <taxon>Eukaryota</taxon>
        <taxon>Fungi</taxon>
        <taxon>Dikarya</taxon>
        <taxon>Basidiomycota</taxon>
        <taxon>Agaricomycotina</taxon>
        <taxon>Agaricomycetes</taxon>
        <taxon>Agaricomycetidae</taxon>
        <taxon>Agaricales</taxon>
        <taxon>Tricholomatineae</taxon>
        <taxon>Clitocybaceae</taxon>
        <taxon>Collybia</taxon>
    </lineage>
</organism>
<dbReference type="AlphaFoldDB" id="A0A9P5XSB0"/>
<feature type="compositionally biased region" description="Pro residues" evidence="1">
    <location>
        <begin position="88"/>
        <end position="101"/>
    </location>
</feature>
<keyword evidence="3" id="KW-1185">Reference proteome</keyword>
<evidence type="ECO:0000313" key="3">
    <source>
        <dbReference type="Proteomes" id="UP000807353"/>
    </source>
</evidence>
<name>A0A9P5XSB0_9AGAR</name>
<feature type="compositionally biased region" description="Polar residues" evidence="1">
    <location>
        <begin position="298"/>
        <end position="311"/>
    </location>
</feature>
<accession>A0A9P5XSB0</accession>
<feature type="compositionally biased region" description="Low complexity" evidence="1">
    <location>
        <begin position="59"/>
        <end position="87"/>
    </location>
</feature>
<feature type="compositionally biased region" description="Polar residues" evidence="1">
    <location>
        <begin position="234"/>
        <end position="245"/>
    </location>
</feature>
<feature type="region of interest" description="Disordered" evidence="1">
    <location>
        <begin position="291"/>
        <end position="311"/>
    </location>
</feature>
<feature type="compositionally biased region" description="Pro residues" evidence="1">
    <location>
        <begin position="1"/>
        <end position="13"/>
    </location>
</feature>
<dbReference type="Proteomes" id="UP000807353">
    <property type="component" value="Unassembled WGS sequence"/>
</dbReference>
<feature type="compositionally biased region" description="Pro residues" evidence="1">
    <location>
        <begin position="40"/>
        <end position="58"/>
    </location>
</feature>
<evidence type="ECO:0000256" key="1">
    <source>
        <dbReference type="SAM" id="MobiDB-lite"/>
    </source>
</evidence>
<evidence type="ECO:0000313" key="2">
    <source>
        <dbReference type="EMBL" id="KAF9455652.1"/>
    </source>
</evidence>
<proteinExistence type="predicted"/>
<gene>
    <name evidence="2" type="ORF">BDZ94DRAFT_1315990</name>
</gene>
<comment type="caution">
    <text evidence="2">The sequence shown here is derived from an EMBL/GenBank/DDBJ whole genome shotgun (WGS) entry which is preliminary data.</text>
</comment>